<evidence type="ECO:0000256" key="7">
    <source>
        <dbReference type="PIRNR" id="PIRNR000124"/>
    </source>
</evidence>
<keyword evidence="4 7" id="KW-0560">Oxidoreductase</keyword>
<dbReference type="EMBL" id="BMMS01000009">
    <property type="protein sequence ID" value="GGO86780.1"/>
    <property type="molecule type" value="Genomic_DNA"/>
</dbReference>
<dbReference type="Pfam" id="PF00984">
    <property type="entry name" value="UDPG_MGDP_dh"/>
    <property type="match status" value="1"/>
</dbReference>
<keyword evidence="13" id="KW-1185">Reference proteome</keyword>
<evidence type="ECO:0000313" key="13">
    <source>
        <dbReference type="Proteomes" id="UP000641932"/>
    </source>
</evidence>
<evidence type="ECO:0000256" key="8">
    <source>
        <dbReference type="PIRSR" id="PIRSR500134-1"/>
    </source>
</evidence>
<dbReference type="SUPFAM" id="SSF48179">
    <property type="entry name" value="6-phosphogluconate dehydrogenase C-terminal domain-like"/>
    <property type="match status" value="1"/>
</dbReference>
<feature type="domain" description="UDP-glucose/GDP-mannose dehydrogenase C-terminal" evidence="11">
    <location>
        <begin position="322"/>
        <end position="423"/>
    </location>
</feature>
<dbReference type="EC" id="1.1.1.22" evidence="3 7"/>
<dbReference type="Pfam" id="PF03721">
    <property type="entry name" value="UDPG_MGDP_dh_N"/>
    <property type="match status" value="1"/>
</dbReference>
<evidence type="ECO:0000256" key="6">
    <source>
        <dbReference type="ARBA" id="ARBA00047473"/>
    </source>
</evidence>
<reference evidence="12" key="1">
    <citation type="journal article" date="2014" name="Int. J. Syst. Evol. Microbiol.">
        <title>Complete genome sequence of Corynebacterium casei LMG S-19264T (=DSM 44701T), isolated from a smear-ripened cheese.</title>
        <authorList>
            <consortium name="US DOE Joint Genome Institute (JGI-PGF)"/>
            <person name="Walter F."/>
            <person name="Albersmeier A."/>
            <person name="Kalinowski J."/>
            <person name="Ruckert C."/>
        </authorList>
    </citation>
    <scope>NUCLEOTIDE SEQUENCE</scope>
    <source>
        <strain evidence="12">CGMCC 4.7201</strain>
    </source>
</reference>
<evidence type="ECO:0000256" key="4">
    <source>
        <dbReference type="ARBA" id="ARBA00023002"/>
    </source>
</evidence>
<feature type="binding site" evidence="9">
    <location>
        <position position="263"/>
    </location>
    <ligand>
        <name>substrate</name>
    </ligand>
</feature>
<dbReference type="PIRSF" id="PIRSF500134">
    <property type="entry name" value="UDPglc_DH_bac"/>
    <property type="match status" value="1"/>
</dbReference>
<evidence type="ECO:0000256" key="2">
    <source>
        <dbReference type="ARBA" id="ARBA00006601"/>
    </source>
</evidence>
<dbReference type="Pfam" id="PF03720">
    <property type="entry name" value="UDPG_MGDP_dh_C"/>
    <property type="match status" value="1"/>
</dbReference>
<dbReference type="Gene3D" id="3.40.50.720">
    <property type="entry name" value="NAD(P)-binding Rossmann-like Domain"/>
    <property type="match status" value="2"/>
</dbReference>
<feature type="binding site" evidence="10">
    <location>
        <position position="269"/>
    </location>
    <ligand>
        <name>NAD(+)</name>
        <dbReference type="ChEBI" id="CHEBI:57540"/>
    </ligand>
</feature>
<dbReference type="GO" id="GO:0003979">
    <property type="term" value="F:UDP-glucose 6-dehydrogenase activity"/>
    <property type="evidence" value="ECO:0007669"/>
    <property type="project" value="UniProtKB-EC"/>
</dbReference>
<organism evidence="12 13">
    <name type="scientific">Wenjunlia tyrosinilytica</name>
    <dbReference type="NCBI Taxonomy" id="1544741"/>
    <lineage>
        <taxon>Bacteria</taxon>
        <taxon>Bacillati</taxon>
        <taxon>Actinomycetota</taxon>
        <taxon>Actinomycetes</taxon>
        <taxon>Kitasatosporales</taxon>
        <taxon>Streptomycetaceae</taxon>
        <taxon>Wenjunlia</taxon>
    </lineage>
</organism>
<dbReference type="NCBIfam" id="TIGR03026">
    <property type="entry name" value="NDP-sugDHase"/>
    <property type="match status" value="1"/>
</dbReference>
<dbReference type="PANTHER" id="PTHR43750">
    <property type="entry name" value="UDP-GLUCOSE 6-DEHYDROGENASE TUAD"/>
    <property type="match status" value="1"/>
</dbReference>
<name>A0A918DXD8_9ACTN</name>
<comment type="pathway">
    <text evidence="1">Nucleotide-sugar biosynthesis; UDP-alpha-D-glucuronate biosynthesis; UDP-alpha-D-glucuronate from UDP-alpha-D-glucose: step 1/1.</text>
</comment>
<dbReference type="Proteomes" id="UP000641932">
    <property type="component" value="Unassembled WGS sequence"/>
</dbReference>
<dbReference type="GO" id="GO:0051287">
    <property type="term" value="F:NAD binding"/>
    <property type="evidence" value="ECO:0007669"/>
    <property type="project" value="InterPro"/>
</dbReference>
<dbReference type="InterPro" id="IPR036291">
    <property type="entry name" value="NAD(P)-bd_dom_sf"/>
</dbReference>
<dbReference type="PIRSF" id="PIRSF000124">
    <property type="entry name" value="UDPglc_GDPman_dh"/>
    <property type="match status" value="1"/>
</dbReference>
<feature type="binding site" evidence="9">
    <location>
        <begin position="153"/>
        <end position="156"/>
    </location>
    <ligand>
        <name>substrate</name>
    </ligand>
</feature>
<dbReference type="InterPro" id="IPR008927">
    <property type="entry name" value="6-PGluconate_DH-like_C_sf"/>
</dbReference>
<feature type="active site" description="Nucleophile" evidence="8">
    <location>
        <position position="266"/>
    </location>
</feature>
<protein>
    <recommendedName>
        <fullName evidence="3 7">UDP-glucose 6-dehydrogenase</fullName>
        <ecNumber evidence="3 7">1.1.1.22</ecNumber>
    </recommendedName>
</protein>
<feature type="binding site" evidence="10">
    <location>
        <position position="30"/>
    </location>
    <ligand>
        <name>NAD(+)</name>
        <dbReference type="ChEBI" id="CHEBI:57540"/>
    </ligand>
</feature>
<feature type="binding site" evidence="10">
    <location>
        <position position="86"/>
    </location>
    <ligand>
        <name>NAD(+)</name>
        <dbReference type="ChEBI" id="CHEBI:57540"/>
    </ligand>
</feature>
<dbReference type="InterPro" id="IPR014026">
    <property type="entry name" value="UDP-Glc/GDP-Man_DH_dimer"/>
</dbReference>
<gene>
    <name evidence="12" type="ORF">GCM10012280_23720</name>
</gene>
<dbReference type="InterPro" id="IPR028357">
    <property type="entry name" value="UDPglc_DH_bac"/>
</dbReference>
<evidence type="ECO:0000256" key="10">
    <source>
        <dbReference type="PIRSR" id="PIRSR500134-3"/>
    </source>
</evidence>
<dbReference type="SUPFAM" id="SSF52413">
    <property type="entry name" value="UDP-glucose/GDP-mannose dehydrogenase C-terminal domain"/>
    <property type="match status" value="1"/>
</dbReference>
<dbReference type="AlphaFoldDB" id="A0A918DXD8"/>
<dbReference type="GO" id="GO:0000271">
    <property type="term" value="P:polysaccharide biosynthetic process"/>
    <property type="evidence" value="ECO:0007669"/>
    <property type="project" value="InterPro"/>
</dbReference>
<evidence type="ECO:0000256" key="3">
    <source>
        <dbReference type="ARBA" id="ARBA00012954"/>
    </source>
</evidence>
<accession>A0A918DXD8</accession>
<comment type="caution">
    <text evidence="12">The sequence shown here is derived from an EMBL/GenBank/DDBJ whole genome shotgun (WGS) entry which is preliminary data.</text>
</comment>
<sequence>MRLTVIGCGYLGATHAACMAELGHEVLGVDADMDKVATLNSGEAPFFERGLDALLVKHTESDRLRFTASYAEAAAFGDLHFIGVGTPQNAGDNAYDLTQLFTAVRQLAPHLTAPAVVVVKSTVPVGTAPRVAELLRDLAPVGEEIELAWNPEFLRESFAVDDTLHPDRIVLGFNAHHTWAEKMLRQCFGEIIEAGTPTIVTDWATAELVKSSANAFLATKISFINAMAEVCEASGADVHQLAEALGHDTRIGRRGLGPGLGFGGGCLPKDIRGFMACAGELGADQALTFLREVDAINTRRRERMADLAREQCGGSPKSKRITIWGAAFKPGTDDVRDSPALAVAQKLHKLGARVTVTDPEALDNARKAHPELDYVEDPVAAAADADLLLHLTEWPQFDDIDPGRLATCVRTAKVIDGRGTLDPDRWREAGWTVRVLGRP</sequence>
<feature type="binding site" evidence="9">
    <location>
        <position position="329"/>
    </location>
    <ligand>
        <name>substrate</name>
    </ligand>
</feature>
<evidence type="ECO:0000259" key="11">
    <source>
        <dbReference type="SMART" id="SM00984"/>
    </source>
</evidence>
<feature type="binding site" evidence="10">
    <location>
        <position position="156"/>
    </location>
    <ligand>
        <name>NAD(+)</name>
        <dbReference type="ChEBI" id="CHEBI:57540"/>
    </ligand>
</feature>
<reference evidence="12" key="2">
    <citation type="submission" date="2020-09" db="EMBL/GenBank/DDBJ databases">
        <authorList>
            <person name="Sun Q."/>
            <person name="Zhou Y."/>
        </authorList>
    </citation>
    <scope>NUCLEOTIDE SEQUENCE</scope>
    <source>
        <strain evidence="12">CGMCC 4.7201</strain>
    </source>
</reference>
<dbReference type="InterPro" id="IPR036220">
    <property type="entry name" value="UDP-Glc/GDP-Man_DH_C_sf"/>
</dbReference>
<proteinExistence type="inferred from homology"/>
<feature type="binding site" evidence="10">
    <location>
        <position position="336"/>
    </location>
    <ligand>
        <name>NAD(+)</name>
        <dbReference type="ChEBI" id="CHEBI:57540"/>
    </ligand>
</feature>
<dbReference type="InterPro" id="IPR014027">
    <property type="entry name" value="UDP-Glc/GDP-Man_DH_C"/>
</dbReference>
<feature type="binding site" evidence="9">
    <location>
        <position position="210"/>
    </location>
    <ligand>
        <name>substrate</name>
    </ligand>
</feature>
<dbReference type="Gene3D" id="1.20.5.100">
    <property type="entry name" value="Cytochrome c1, transmembrane anchor, C-terminal"/>
    <property type="match status" value="1"/>
</dbReference>
<dbReference type="SMART" id="SM00984">
    <property type="entry name" value="UDPG_MGDP_dh_C"/>
    <property type="match status" value="1"/>
</dbReference>
<dbReference type="SUPFAM" id="SSF51735">
    <property type="entry name" value="NAD(P)-binding Rossmann-fold domains"/>
    <property type="match status" value="1"/>
</dbReference>
<evidence type="ECO:0000256" key="1">
    <source>
        <dbReference type="ARBA" id="ARBA00004701"/>
    </source>
</evidence>
<dbReference type="InterPro" id="IPR017476">
    <property type="entry name" value="UDP-Glc/GDP-Man"/>
</dbReference>
<feature type="binding site" evidence="10">
    <location>
        <position position="122"/>
    </location>
    <ligand>
        <name>NAD(+)</name>
        <dbReference type="ChEBI" id="CHEBI:57540"/>
    </ligand>
</feature>
<feature type="binding site" evidence="10">
    <location>
        <position position="35"/>
    </location>
    <ligand>
        <name>NAD(+)</name>
        <dbReference type="ChEBI" id="CHEBI:57540"/>
    </ligand>
</feature>
<evidence type="ECO:0000256" key="5">
    <source>
        <dbReference type="ARBA" id="ARBA00023027"/>
    </source>
</evidence>
<evidence type="ECO:0000256" key="9">
    <source>
        <dbReference type="PIRSR" id="PIRSR500134-2"/>
    </source>
</evidence>
<keyword evidence="5 7" id="KW-0520">NAD</keyword>
<evidence type="ECO:0000313" key="12">
    <source>
        <dbReference type="EMBL" id="GGO86780.1"/>
    </source>
</evidence>
<dbReference type="PANTHER" id="PTHR43750:SF3">
    <property type="entry name" value="UDP-GLUCOSE 6-DEHYDROGENASE TUAD"/>
    <property type="match status" value="1"/>
</dbReference>
<comment type="catalytic activity">
    <reaction evidence="6 7">
        <text>UDP-alpha-D-glucose + 2 NAD(+) + H2O = UDP-alpha-D-glucuronate + 2 NADH + 3 H(+)</text>
        <dbReference type="Rhea" id="RHEA:23596"/>
        <dbReference type="ChEBI" id="CHEBI:15377"/>
        <dbReference type="ChEBI" id="CHEBI:15378"/>
        <dbReference type="ChEBI" id="CHEBI:57540"/>
        <dbReference type="ChEBI" id="CHEBI:57945"/>
        <dbReference type="ChEBI" id="CHEBI:58052"/>
        <dbReference type="ChEBI" id="CHEBI:58885"/>
        <dbReference type="EC" id="1.1.1.22"/>
    </reaction>
</comment>
<dbReference type="RefSeq" id="WP_189131570.1">
    <property type="nucleotide sequence ID" value="NZ_BMMS01000009.1"/>
</dbReference>
<dbReference type="InterPro" id="IPR001732">
    <property type="entry name" value="UDP-Glc/GDP-Man_DH_N"/>
</dbReference>
<comment type="similarity">
    <text evidence="2 7">Belongs to the UDP-glucose/GDP-mannose dehydrogenase family.</text>
</comment>